<dbReference type="PANTHER" id="PTHR10061:SF0">
    <property type="entry name" value="S-FORMYLGLUTATHIONE HYDROLASE"/>
    <property type="match status" value="1"/>
</dbReference>
<keyword evidence="3 8" id="KW-0719">Serine esterase</keyword>
<evidence type="ECO:0000313" key="10">
    <source>
        <dbReference type="Proteomes" id="UP000237682"/>
    </source>
</evidence>
<dbReference type="InterPro" id="IPR029058">
    <property type="entry name" value="AB_hydrolase_fold"/>
</dbReference>
<evidence type="ECO:0000256" key="7">
    <source>
        <dbReference type="PIRSR" id="PIRSR614186-1"/>
    </source>
</evidence>
<evidence type="ECO:0000256" key="6">
    <source>
        <dbReference type="NCBIfam" id="TIGR02821"/>
    </source>
</evidence>
<dbReference type="AlphaFoldDB" id="A0A2S9QEB3"/>
<evidence type="ECO:0000256" key="8">
    <source>
        <dbReference type="RuleBase" id="RU363068"/>
    </source>
</evidence>
<reference evidence="9 10" key="1">
    <citation type="submission" date="2018-02" db="EMBL/GenBank/DDBJ databases">
        <title>Whole genome sequencing of endophytic bacterium.</title>
        <authorList>
            <person name="Eedara R."/>
            <person name="Podile A.R."/>
        </authorList>
    </citation>
    <scope>NUCLEOTIDE SEQUENCE [LARGE SCALE GENOMIC DNA]</scope>
    <source>
        <strain evidence="9 10">RP1T</strain>
    </source>
</reference>
<dbReference type="EC" id="3.1.2.12" evidence="2 6"/>
<accession>A0A2S9QEB3</accession>
<dbReference type="NCBIfam" id="TIGR02821">
    <property type="entry name" value="fghA_ester_D"/>
    <property type="match status" value="1"/>
</dbReference>
<dbReference type="GO" id="GO:0005829">
    <property type="term" value="C:cytosol"/>
    <property type="evidence" value="ECO:0007669"/>
    <property type="project" value="TreeGrafter"/>
</dbReference>
<dbReference type="GO" id="GO:0018738">
    <property type="term" value="F:S-formylglutathione hydrolase activity"/>
    <property type="evidence" value="ECO:0007669"/>
    <property type="project" value="UniProtKB-UniRule"/>
</dbReference>
<sequence>MKTISTSRSHGGTQGVYSHASSSCDCEMTFAVFVPPQAAERVCPVLWYLSGLTCTHQNVMDKGEYRRLAAELGLIVVCPDTSPRGEGVPDEKDNWQFGSGAGFYLDATQEPFARNYRMYSYLTQELPALIGERFPADMARQSIFGHSMGGHGALTIALKNPQRYRSCSAFAPIVQPSTAGWSRPALEKYLGADESAWRPYDATALIADGHRFDAFLVDQGTADSFLQEGLRPWLLEEACRKAGIELTLRMQEGYDHSYNFISTFMDDHLAWHAERLGT</sequence>
<evidence type="ECO:0000256" key="2">
    <source>
        <dbReference type="ARBA" id="ARBA00012479"/>
    </source>
</evidence>
<evidence type="ECO:0000256" key="1">
    <source>
        <dbReference type="ARBA" id="ARBA00005622"/>
    </source>
</evidence>
<dbReference type="RefSeq" id="WP_105862532.1">
    <property type="nucleotide sequence ID" value="NZ_PUEJ01000004.1"/>
</dbReference>
<dbReference type="SUPFAM" id="SSF53474">
    <property type="entry name" value="alpha/beta-Hydrolases"/>
    <property type="match status" value="1"/>
</dbReference>
<comment type="caution">
    <text evidence="9">The sequence shown here is derived from an EMBL/GenBank/DDBJ whole genome shotgun (WGS) entry which is preliminary data.</text>
</comment>
<dbReference type="OrthoDB" id="9782200at2"/>
<dbReference type="PANTHER" id="PTHR10061">
    <property type="entry name" value="S-FORMYLGLUTATHIONE HYDROLASE"/>
    <property type="match status" value="1"/>
</dbReference>
<dbReference type="EMBL" id="PUEJ01000004">
    <property type="protein sequence ID" value="PRH87689.1"/>
    <property type="molecule type" value="Genomic_DNA"/>
</dbReference>
<dbReference type="PROSITE" id="PS51257">
    <property type="entry name" value="PROKAR_LIPOPROTEIN"/>
    <property type="match status" value="1"/>
</dbReference>
<comment type="catalytic activity">
    <reaction evidence="5 8">
        <text>S-formylglutathione + H2O = formate + glutathione + H(+)</text>
        <dbReference type="Rhea" id="RHEA:14961"/>
        <dbReference type="ChEBI" id="CHEBI:15377"/>
        <dbReference type="ChEBI" id="CHEBI:15378"/>
        <dbReference type="ChEBI" id="CHEBI:15740"/>
        <dbReference type="ChEBI" id="CHEBI:57688"/>
        <dbReference type="ChEBI" id="CHEBI:57925"/>
        <dbReference type="EC" id="3.1.2.12"/>
    </reaction>
</comment>
<name>A0A2S9QEB3_9HYPH</name>
<feature type="active site" description="Charge relay system" evidence="7">
    <location>
        <position position="147"/>
    </location>
</feature>
<comment type="function">
    <text evidence="8">Serine hydrolase involved in the detoxification of formaldehyde.</text>
</comment>
<dbReference type="InterPro" id="IPR000801">
    <property type="entry name" value="Esterase-like"/>
</dbReference>
<comment type="similarity">
    <text evidence="1 8">Belongs to the esterase D family.</text>
</comment>
<gene>
    <name evidence="9" type="primary">fghA</name>
    <name evidence="9" type="ORF">C5L14_13480</name>
</gene>
<proteinExistence type="inferred from homology"/>
<dbReference type="Proteomes" id="UP000237682">
    <property type="component" value="Unassembled WGS sequence"/>
</dbReference>
<organism evidence="9 10">
    <name type="scientific">Labrys okinawensis</name>
    <dbReference type="NCBI Taxonomy" id="346911"/>
    <lineage>
        <taxon>Bacteria</taxon>
        <taxon>Pseudomonadati</taxon>
        <taxon>Pseudomonadota</taxon>
        <taxon>Alphaproteobacteria</taxon>
        <taxon>Hyphomicrobiales</taxon>
        <taxon>Xanthobacteraceae</taxon>
        <taxon>Labrys</taxon>
    </lineage>
</organism>
<dbReference type="GO" id="GO:0052689">
    <property type="term" value="F:carboxylic ester hydrolase activity"/>
    <property type="evidence" value="ECO:0007669"/>
    <property type="project" value="UniProtKB-KW"/>
</dbReference>
<feature type="active site" description="Charge relay system" evidence="7">
    <location>
        <position position="223"/>
    </location>
</feature>
<evidence type="ECO:0000256" key="3">
    <source>
        <dbReference type="ARBA" id="ARBA00022487"/>
    </source>
</evidence>
<evidence type="ECO:0000256" key="4">
    <source>
        <dbReference type="ARBA" id="ARBA00022801"/>
    </source>
</evidence>
<keyword evidence="4 8" id="KW-0378">Hydrolase</keyword>
<feature type="active site" description="Charge relay system" evidence="7">
    <location>
        <position position="256"/>
    </location>
</feature>
<evidence type="ECO:0000313" key="9">
    <source>
        <dbReference type="EMBL" id="PRH87689.1"/>
    </source>
</evidence>
<dbReference type="Pfam" id="PF00756">
    <property type="entry name" value="Esterase"/>
    <property type="match status" value="1"/>
</dbReference>
<keyword evidence="10" id="KW-1185">Reference proteome</keyword>
<dbReference type="InterPro" id="IPR014186">
    <property type="entry name" value="S-formylglutathione_hydrol"/>
</dbReference>
<protein>
    <recommendedName>
        <fullName evidence="2 6">S-formylglutathione hydrolase</fullName>
        <ecNumber evidence="2 6">3.1.2.12</ecNumber>
    </recommendedName>
</protein>
<dbReference type="GO" id="GO:0046294">
    <property type="term" value="P:formaldehyde catabolic process"/>
    <property type="evidence" value="ECO:0007669"/>
    <property type="project" value="InterPro"/>
</dbReference>
<evidence type="ECO:0000256" key="5">
    <source>
        <dbReference type="ARBA" id="ARBA00047590"/>
    </source>
</evidence>
<dbReference type="FunFam" id="3.40.50.1820:FF:000002">
    <property type="entry name" value="S-formylglutathione hydrolase"/>
    <property type="match status" value="1"/>
</dbReference>
<dbReference type="Gene3D" id="3.40.50.1820">
    <property type="entry name" value="alpha/beta hydrolase"/>
    <property type="match status" value="1"/>
</dbReference>